<evidence type="ECO:0000259" key="1">
    <source>
        <dbReference type="Pfam" id="PF07859"/>
    </source>
</evidence>
<proteinExistence type="predicted"/>
<evidence type="ECO:0000313" key="3">
    <source>
        <dbReference type="Proteomes" id="UP000774617"/>
    </source>
</evidence>
<evidence type="ECO:0000313" key="2">
    <source>
        <dbReference type="EMBL" id="KAH7061051.1"/>
    </source>
</evidence>
<dbReference type="PANTHER" id="PTHR23024">
    <property type="entry name" value="ARYLACETAMIDE DEACETYLASE"/>
    <property type="match status" value="1"/>
</dbReference>
<dbReference type="InterPro" id="IPR029058">
    <property type="entry name" value="AB_hydrolase_fold"/>
</dbReference>
<feature type="domain" description="Alpha/beta hydrolase fold-3" evidence="1">
    <location>
        <begin position="8"/>
        <end position="173"/>
    </location>
</feature>
<dbReference type="EMBL" id="JAGTJR010000004">
    <property type="protein sequence ID" value="KAH7061051.1"/>
    <property type="molecule type" value="Genomic_DNA"/>
</dbReference>
<dbReference type="Pfam" id="PF07859">
    <property type="entry name" value="Abhydrolase_3"/>
    <property type="match status" value="1"/>
</dbReference>
<dbReference type="Proteomes" id="UP000774617">
    <property type="component" value="Unassembled WGS sequence"/>
</dbReference>
<dbReference type="InterPro" id="IPR050466">
    <property type="entry name" value="Carboxylest/Gibb_receptor"/>
</dbReference>
<dbReference type="GO" id="GO:0016787">
    <property type="term" value="F:hydrolase activity"/>
    <property type="evidence" value="ECO:0007669"/>
    <property type="project" value="UniProtKB-KW"/>
</dbReference>
<organism evidence="2 3">
    <name type="scientific">Macrophomina phaseolina</name>
    <dbReference type="NCBI Taxonomy" id="35725"/>
    <lineage>
        <taxon>Eukaryota</taxon>
        <taxon>Fungi</taxon>
        <taxon>Dikarya</taxon>
        <taxon>Ascomycota</taxon>
        <taxon>Pezizomycotina</taxon>
        <taxon>Dothideomycetes</taxon>
        <taxon>Dothideomycetes incertae sedis</taxon>
        <taxon>Botryosphaeriales</taxon>
        <taxon>Botryosphaeriaceae</taxon>
        <taxon>Macrophomina</taxon>
    </lineage>
</organism>
<name>A0ABQ8GMT3_9PEZI</name>
<sequence length="194" mass="21195">MKNLVPLVVYMHDGGVVAGGPKTDDISFRAVALHCGVVVLNVEYRLAPENKSPVECQRSYDVVNWSRLSVDLDEGFILGATSAGANFATRPSRFFASHADEAESRQKLSLPLKDLLFFAPSVCHSDARPDQYKDCILSVDEVNDAPRLTRKSIGYLAGKCGAPPTDRRVSPLRFPPNTVFTTKSLIQVWLGSAS</sequence>
<comment type="caution">
    <text evidence="2">The sequence shown here is derived from an EMBL/GenBank/DDBJ whole genome shotgun (WGS) entry which is preliminary data.</text>
</comment>
<dbReference type="SUPFAM" id="SSF53474">
    <property type="entry name" value="alpha/beta-Hydrolases"/>
    <property type="match status" value="1"/>
</dbReference>
<reference evidence="2 3" key="1">
    <citation type="journal article" date="2021" name="Nat. Commun.">
        <title>Genetic determinants of endophytism in the Arabidopsis root mycobiome.</title>
        <authorList>
            <person name="Mesny F."/>
            <person name="Miyauchi S."/>
            <person name="Thiergart T."/>
            <person name="Pickel B."/>
            <person name="Atanasova L."/>
            <person name="Karlsson M."/>
            <person name="Huettel B."/>
            <person name="Barry K.W."/>
            <person name="Haridas S."/>
            <person name="Chen C."/>
            <person name="Bauer D."/>
            <person name="Andreopoulos W."/>
            <person name="Pangilinan J."/>
            <person name="LaButti K."/>
            <person name="Riley R."/>
            <person name="Lipzen A."/>
            <person name="Clum A."/>
            <person name="Drula E."/>
            <person name="Henrissat B."/>
            <person name="Kohler A."/>
            <person name="Grigoriev I.V."/>
            <person name="Martin F.M."/>
            <person name="Hacquard S."/>
        </authorList>
    </citation>
    <scope>NUCLEOTIDE SEQUENCE [LARGE SCALE GENOMIC DNA]</scope>
    <source>
        <strain evidence="2 3">MPI-SDFR-AT-0080</strain>
    </source>
</reference>
<dbReference type="Gene3D" id="3.40.50.1820">
    <property type="entry name" value="alpha/beta hydrolase"/>
    <property type="match status" value="1"/>
</dbReference>
<gene>
    <name evidence="2" type="ORF">B0J12DRAFT_736228</name>
</gene>
<protein>
    <submittedName>
        <fullName evidence="2">Alpha/beta hydrolase fold-3</fullName>
    </submittedName>
</protein>
<dbReference type="InterPro" id="IPR013094">
    <property type="entry name" value="AB_hydrolase_3"/>
</dbReference>
<keyword evidence="2" id="KW-0378">Hydrolase</keyword>
<accession>A0ABQ8GMT3</accession>
<dbReference type="PANTHER" id="PTHR23024:SF166">
    <property type="entry name" value="ALPHA_BETA HYDROLASE FOLD-3 DOMAIN-CONTAINING PROTEIN-RELATED"/>
    <property type="match status" value="1"/>
</dbReference>
<keyword evidence="3" id="KW-1185">Reference proteome</keyword>